<protein>
    <recommendedName>
        <fullName evidence="4">OpgC protein</fullName>
    </recommendedName>
</protein>
<keyword evidence="1" id="KW-0812">Transmembrane</keyword>
<feature type="transmembrane region" description="Helical" evidence="1">
    <location>
        <begin position="307"/>
        <end position="325"/>
    </location>
</feature>
<dbReference type="PIRSF" id="PIRSF028704">
    <property type="entry name" value="UPC028704"/>
    <property type="match status" value="1"/>
</dbReference>
<reference evidence="2 3" key="1">
    <citation type="submission" date="2015-09" db="EMBL/GenBank/DDBJ databases">
        <authorList>
            <person name="Jackson K.R."/>
            <person name="Lunt B.L."/>
            <person name="Fisher J.N.B."/>
            <person name="Gardner A.V."/>
            <person name="Bailey M.E."/>
            <person name="Deus L.M."/>
            <person name="Earl A.S."/>
            <person name="Gibby P.D."/>
            <person name="Hartmann K.A."/>
            <person name="Liu J.E."/>
            <person name="Manci A.M."/>
            <person name="Nielsen D.A."/>
            <person name="Solomon M.B."/>
            <person name="Breakwell D.P."/>
            <person name="Burnett S.H."/>
            <person name="Grose J.H."/>
        </authorList>
    </citation>
    <scope>NUCLEOTIDE SEQUENCE [LARGE SCALE GENOMIC DNA]</scope>
    <source>
        <strain evidence="2 3">16</strain>
    </source>
</reference>
<dbReference type="PANTHER" id="PTHR38592:SF3">
    <property type="entry name" value="BLL4819 PROTEIN"/>
    <property type="match status" value="1"/>
</dbReference>
<proteinExistence type="predicted"/>
<feature type="transmembrane region" description="Helical" evidence="1">
    <location>
        <begin position="164"/>
        <end position="186"/>
    </location>
</feature>
<comment type="caution">
    <text evidence="2">The sequence shown here is derived from an EMBL/GenBank/DDBJ whole genome shotgun (WGS) entry which is preliminary data.</text>
</comment>
<name>A0A0P6VFY0_9HYPH</name>
<organism evidence="2 3">
    <name type="scientific">Prosthecodimorpha hirschii</name>
    <dbReference type="NCBI Taxonomy" id="665126"/>
    <lineage>
        <taxon>Bacteria</taxon>
        <taxon>Pseudomonadati</taxon>
        <taxon>Pseudomonadota</taxon>
        <taxon>Alphaproteobacteria</taxon>
        <taxon>Hyphomicrobiales</taxon>
        <taxon>Ancalomicrobiaceae</taxon>
        <taxon>Prosthecodimorpha</taxon>
    </lineage>
</organism>
<feature type="transmembrane region" description="Helical" evidence="1">
    <location>
        <begin position="137"/>
        <end position="157"/>
    </location>
</feature>
<dbReference type="AlphaFoldDB" id="A0A0P6VFY0"/>
<dbReference type="Pfam" id="PF10129">
    <property type="entry name" value="OpgC_C"/>
    <property type="match status" value="1"/>
</dbReference>
<keyword evidence="1" id="KW-1133">Transmembrane helix</keyword>
<feature type="transmembrane region" description="Helical" evidence="1">
    <location>
        <begin position="192"/>
        <end position="214"/>
    </location>
</feature>
<gene>
    <name evidence="2" type="ORF">ABB55_00665</name>
</gene>
<keyword evidence="3" id="KW-1185">Reference proteome</keyword>
<feature type="transmembrane region" description="Helical" evidence="1">
    <location>
        <begin position="81"/>
        <end position="99"/>
    </location>
</feature>
<evidence type="ECO:0000313" key="3">
    <source>
        <dbReference type="Proteomes" id="UP000048984"/>
    </source>
</evidence>
<dbReference type="EMBL" id="LJYW01000001">
    <property type="protein sequence ID" value="KPL50919.1"/>
    <property type="molecule type" value="Genomic_DNA"/>
</dbReference>
<dbReference type="PANTHER" id="PTHR38592">
    <property type="entry name" value="BLL4819 PROTEIN"/>
    <property type="match status" value="1"/>
</dbReference>
<sequence length="359" mass="39942">MQRSANAVDFWRGFALIEIFINHIPGNFWEQFTHKAVSQSDAAELFVFLAGWSLTYVAGSAEKPRPAHQLTLRLFLRAGKLYAAHMVIVMAAIAMLAGASKVFDNPLLLDWFNASAVFTAPVEAHIGLVFLTYQLGYFDILPLYITLLIMAPFLILLHRRWPALLLPVSGGLWLVCLVGQFTFDAWPTEGEWFFNPLCWQFALSLGFLCGLNRGPGAWIRTHLTTIRWLALPVVVVAAWARWHGWEMDPTAAPEPHLLFVNDKSFLTPVRIGQFLLLAAVASALWGPVSRSLPALADALALLGRHSLLVFCVGSLLSLAAQILRWALRGSLISDTLIVVWGLAVLFCVAAAADWWERQR</sequence>
<reference evidence="2 3" key="2">
    <citation type="submission" date="2015-10" db="EMBL/GenBank/DDBJ databases">
        <title>Draft Genome Sequence of Prosthecomicrobium hirschii ATCC 27832.</title>
        <authorList>
            <person name="Daniel J."/>
            <person name="Givan S.A."/>
            <person name="Brun Y.V."/>
            <person name="Brown P.J."/>
        </authorList>
    </citation>
    <scope>NUCLEOTIDE SEQUENCE [LARGE SCALE GENOMIC DNA]</scope>
    <source>
        <strain evidence="2 3">16</strain>
    </source>
</reference>
<feature type="transmembrane region" description="Helical" evidence="1">
    <location>
        <begin position="226"/>
        <end position="245"/>
    </location>
</feature>
<evidence type="ECO:0008006" key="4">
    <source>
        <dbReference type="Google" id="ProtNLM"/>
    </source>
</evidence>
<evidence type="ECO:0000256" key="1">
    <source>
        <dbReference type="SAM" id="Phobius"/>
    </source>
</evidence>
<accession>A0A0P6VFY0</accession>
<keyword evidence="1" id="KW-0472">Membrane</keyword>
<dbReference type="InterPro" id="IPR014550">
    <property type="entry name" value="UCP028704_OpgC"/>
</dbReference>
<dbReference type="Proteomes" id="UP000048984">
    <property type="component" value="Unassembled WGS sequence"/>
</dbReference>
<dbReference type="STRING" id="665126.ABB55_00665"/>
<feature type="transmembrane region" description="Helical" evidence="1">
    <location>
        <begin position="265"/>
        <end position="286"/>
    </location>
</feature>
<evidence type="ECO:0000313" key="2">
    <source>
        <dbReference type="EMBL" id="KPL50919.1"/>
    </source>
</evidence>
<feature type="transmembrane region" description="Helical" evidence="1">
    <location>
        <begin position="337"/>
        <end position="355"/>
    </location>
</feature>